<organism evidence="1 2">
    <name type="scientific">Candidatus Berkelbacteria bacterium RIFCSPLOWO2_01_FULL_50_28</name>
    <dbReference type="NCBI Taxonomy" id="1797471"/>
    <lineage>
        <taxon>Bacteria</taxon>
        <taxon>Candidatus Berkelbacteria</taxon>
    </lineage>
</organism>
<dbReference type="Proteomes" id="UP000177481">
    <property type="component" value="Unassembled WGS sequence"/>
</dbReference>
<protein>
    <submittedName>
        <fullName evidence="1">Uncharacterized protein</fullName>
    </submittedName>
</protein>
<gene>
    <name evidence="1" type="ORF">A3A71_02920</name>
</gene>
<reference evidence="1 2" key="1">
    <citation type="journal article" date="2016" name="Nat. Commun.">
        <title>Thousands of microbial genomes shed light on interconnected biogeochemical processes in an aquifer system.</title>
        <authorList>
            <person name="Anantharaman K."/>
            <person name="Brown C.T."/>
            <person name="Hug L.A."/>
            <person name="Sharon I."/>
            <person name="Castelle C.J."/>
            <person name="Probst A.J."/>
            <person name="Thomas B.C."/>
            <person name="Singh A."/>
            <person name="Wilkins M.J."/>
            <person name="Karaoz U."/>
            <person name="Brodie E.L."/>
            <person name="Williams K.H."/>
            <person name="Hubbard S.S."/>
            <person name="Banfield J.F."/>
        </authorList>
    </citation>
    <scope>NUCLEOTIDE SEQUENCE [LARGE SCALE GENOMIC DNA]</scope>
</reference>
<dbReference type="AlphaFoldDB" id="A0A1F5EC92"/>
<dbReference type="STRING" id="1797471.A3A71_02920"/>
<accession>A0A1F5EC92</accession>
<evidence type="ECO:0000313" key="2">
    <source>
        <dbReference type="Proteomes" id="UP000177481"/>
    </source>
</evidence>
<name>A0A1F5EC92_9BACT</name>
<proteinExistence type="predicted"/>
<evidence type="ECO:0000313" key="1">
    <source>
        <dbReference type="EMBL" id="OGD64971.1"/>
    </source>
</evidence>
<sequence>MSQIIDIVDGAGSLLALIRWLIQNIAEYEHRLGLSENPADHHEIRIRLSQLRELLKRLLELRPKFANVHSGAGEFPLPEDLFGSFKR</sequence>
<dbReference type="EMBL" id="MEZX01000002">
    <property type="protein sequence ID" value="OGD64971.1"/>
    <property type="molecule type" value="Genomic_DNA"/>
</dbReference>
<comment type="caution">
    <text evidence="1">The sequence shown here is derived from an EMBL/GenBank/DDBJ whole genome shotgun (WGS) entry which is preliminary data.</text>
</comment>